<evidence type="ECO:0000313" key="2">
    <source>
        <dbReference type="EMBL" id="MFC7320059.1"/>
    </source>
</evidence>
<dbReference type="Gene3D" id="3.40.630.30">
    <property type="match status" value="1"/>
</dbReference>
<dbReference type="InterPro" id="IPR000182">
    <property type="entry name" value="GNAT_dom"/>
</dbReference>
<comment type="caution">
    <text evidence="2">The sequence shown here is derived from an EMBL/GenBank/DDBJ whole genome shotgun (WGS) entry which is preliminary data.</text>
</comment>
<dbReference type="SUPFAM" id="SSF55729">
    <property type="entry name" value="Acyl-CoA N-acyltransferases (Nat)"/>
    <property type="match status" value="1"/>
</dbReference>
<sequence>MVYLQKVRAEEAAELHNIMQFYIYEFSKYVQDIKLEANGSYKAFDLEKYWSENQFHAYFIKLGDELIGFALVESAAKSTPNTIEEFFIITKYKGRGYGKEAAKKLFSMFPGEWEISQLENNNPAHSFGKD</sequence>
<protein>
    <submittedName>
        <fullName evidence="2">GNAT family N-acetyltransferase</fullName>
    </submittedName>
</protein>
<dbReference type="RefSeq" id="WP_289217079.1">
    <property type="nucleotide sequence ID" value="NZ_JAPVRC010000011.1"/>
</dbReference>
<keyword evidence="3" id="KW-1185">Reference proteome</keyword>
<evidence type="ECO:0000259" key="1">
    <source>
        <dbReference type="Pfam" id="PF00583"/>
    </source>
</evidence>
<name>A0ABW2K0D0_9BACI</name>
<proteinExistence type="predicted"/>
<dbReference type="EMBL" id="JBHTBY010000002">
    <property type="protein sequence ID" value="MFC7320059.1"/>
    <property type="molecule type" value="Genomic_DNA"/>
</dbReference>
<dbReference type="Pfam" id="PF00583">
    <property type="entry name" value="Acetyltransf_1"/>
    <property type="match status" value="1"/>
</dbReference>
<evidence type="ECO:0000313" key="3">
    <source>
        <dbReference type="Proteomes" id="UP001596494"/>
    </source>
</evidence>
<organism evidence="2 3">
    <name type="scientific">Halobacillus campisalis</name>
    <dbReference type="NCBI Taxonomy" id="435909"/>
    <lineage>
        <taxon>Bacteria</taxon>
        <taxon>Bacillati</taxon>
        <taxon>Bacillota</taxon>
        <taxon>Bacilli</taxon>
        <taxon>Bacillales</taxon>
        <taxon>Bacillaceae</taxon>
        <taxon>Halobacillus</taxon>
    </lineage>
</organism>
<gene>
    <name evidence="2" type="ORF">ACFQMN_04070</name>
</gene>
<accession>A0ABW2K0D0</accession>
<reference evidence="3" key="1">
    <citation type="journal article" date="2019" name="Int. J. Syst. Evol. Microbiol.">
        <title>The Global Catalogue of Microorganisms (GCM) 10K type strain sequencing project: providing services to taxonomists for standard genome sequencing and annotation.</title>
        <authorList>
            <consortium name="The Broad Institute Genomics Platform"/>
            <consortium name="The Broad Institute Genome Sequencing Center for Infectious Disease"/>
            <person name="Wu L."/>
            <person name="Ma J."/>
        </authorList>
    </citation>
    <scope>NUCLEOTIDE SEQUENCE [LARGE SCALE GENOMIC DNA]</scope>
    <source>
        <strain evidence="3">CCUG 73951</strain>
    </source>
</reference>
<feature type="domain" description="N-acetyltransferase" evidence="1">
    <location>
        <begin position="38"/>
        <end position="127"/>
    </location>
</feature>
<dbReference type="Proteomes" id="UP001596494">
    <property type="component" value="Unassembled WGS sequence"/>
</dbReference>
<dbReference type="InterPro" id="IPR016181">
    <property type="entry name" value="Acyl_CoA_acyltransferase"/>
</dbReference>